<dbReference type="InterPro" id="IPR017871">
    <property type="entry name" value="ABC_transporter-like_CS"/>
</dbReference>
<dbReference type="AlphaFoldDB" id="A0A2N3LJB0"/>
<dbReference type="InterPro" id="IPR003593">
    <property type="entry name" value="AAA+_ATPase"/>
</dbReference>
<dbReference type="SMART" id="SM00382">
    <property type="entry name" value="AAA"/>
    <property type="match status" value="2"/>
</dbReference>
<name>A0A2N3LJB0_9BACI</name>
<organism evidence="4 5">
    <name type="scientific">Heyndrickxia camelliae</name>
    <dbReference type="NCBI Taxonomy" id="1707093"/>
    <lineage>
        <taxon>Bacteria</taxon>
        <taxon>Bacillati</taxon>
        <taxon>Bacillota</taxon>
        <taxon>Bacilli</taxon>
        <taxon>Bacillales</taxon>
        <taxon>Bacillaceae</taxon>
        <taxon>Heyndrickxia</taxon>
    </lineage>
</organism>
<dbReference type="PANTHER" id="PTHR42855">
    <property type="entry name" value="ABC TRANSPORTER ATP-BINDING SUBUNIT"/>
    <property type="match status" value="1"/>
</dbReference>
<dbReference type="InterPro" id="IPR027417">
    <property type="entry name" value="P-loop_NTPase"/>
</dbReference>
<dbReference type="CDD" id="cd03221">
    <property type="entry name" value="ABCF_EF-3"/>
    <property type="match status" value="2"/>
</dbReference>
<dbReference type="PROSITE" id="PS50893">
    <property type="entry name" value="ABC_TRANSPORTER_2"/>
    <property type="match status" value="2"/>
</dbReference>
<dbReference type="EMBL" id="PIQO01000009">
    <property type="protein sequence ID" value="PKR84623.1"/>
    <property type="molecule type" value="Genomic_DNA"/>
</dbReference>
<feature type="domain" description="ABC transporter" evidence="3">
    <location>
        <begin position="4"/>
        <end position="254"/>
    </location>
</feature>
<evidence type="ECO:0000313" key="4">
    <source>
        <dbReference type="EMBL" id="PKR84623.1"/>
    </source>
</evidence>
<dbReference type="SUPFAM" id="SSF52540">
    <property type="entry name" value="P-loop containing nucleoside triphosphate hydrolases"/>
    <property type="match status" value="2"/>
</dbReference>
<sequence length="595" mass="69429">MYVLKTDNLSVELNGVFIFQGVNLDIQRGNHVALIGDNGVGKTTLLKVLCGKVSQTGGKLEFGISREEIGWMMDEQVDVGLTTIKFLYMENEQCYEVKNKLENMQDHWKDDASFIEEYNNTLQQYMDLQGYEWEMKMERVAKELGIEQEWWNIPFRELSGGQKTRVRLARLLIKEPQMLVLDEPTNHMDIESVEWLVGWLRQYKGTVLFTSHERDFIDKVADITYELTDKGTKRYNGGYSFYKKLHDEEQHAAEELYKKYNQERKKLLEVIQTYKQWYQKASNSASERNPFAKKQAGRHAKQVKVKEKALERLDNKKMERPRENKGIEAVFDAEAFEGKRMIGMKDVSFSYHADAPFFQHLEMEILRGDRLAVVGKNGSGKTTLLKLLTGILNPLEGEVRRNPQLRIGYFMQELDQLNMENTILEELLELEHLTQEEARTILACFLFRREDVFKKIKDLSMGEKCRVAFVKLYFSEANLLVMDEPTNYLDIRTREQIEEALAVYPGSVVIVSHDPYLLRKVANRVIEIEAGQVSHYKGSYTDWEVSRKLSPEKQKLENEISLLEMELVDLYGQEGENLDKIKEIKRKLQELKDSM</sequence>
<protein>
    <submittedName>
        <fullName evidence="4">ABC transporter ATP-binding protein</fullName>
    </submittedName>
</protein>
<dbReference type="NCBIfam" id="NF000355">
    <property type="entry name" value="ribo_prot_ABC_F"/>
    <property type="match status" value="1"/>
</dbReference>
<feature type="domain" description="ABC transporter" evidence="3">
    <location>
        <begin position="342"/>
        <end position="555"/>
    </location>
</feature>
<dbReference type="InterPro" id="IPR051309">
    <property type="entry name" value="ABCF_ATPase"/>
</dbReference>
<dbReference type="GO" id="GO:0005524">
    <property type="term" value="F:ATP binding"/>
    <property type="evidence" value="ECO:0007669"/>
    <property type="project" value="UniProtKB-KW"/>
</dbReference>
<dbReference type="PROSITE" id="PS00211">
    <property type="entry name" value="ABC_TRANSPORTER_1"/>
    <property type="match status" value="1"/>
</dbReference>
<keyword evidence="5" id="KW-1185">Reference proteome</keyword>
<keyword evidence="2 4" id="KW-0067">ATP-binding</keyword>
<proteinExistence type="predicted"/>
<gene>
    <name evidence="4" type="ORF">CWO92_13000</name>
</gene>
<dbReference type="Proteomes" id="UP000233440">
    <property type="component" value="Unassembled WGS sequence"/>
</dbReference>
<dbReference type="FunFam" id="3.40.50.300:FF:000011">
    <property type="entry name" value="Putative ABC transporter ATP-binding component"/>
    <property type="match status" value="1"/>
</dbReference>
<accession>A0A2N3LJB0</accession>
<evidence type="ECO:0000256" key="2">
    <source>
        <dbReference type="ARBA" id="ARBA00022840"/>
    </source>
</evidence>
<dbReference type="OrthoDB" id="9760950at2"/>
<dbReference type="InterPro" id="IPR003439">
    <property type="entry name" value="ABC_transporter-like_ATP-bd"/>
</dbReference>
<dbReference type="PANTHER" id="PTHR42855:SF2">
    <property type="entry name" value="DRUG RESISTANCE ABC TRANSPORTER,ATP-BINDING PROTEIN"/>
    <property type="match status" value="1"/>
</dbReference>
<keyword evidence="1" id="KW-0547">Nucleotide-binding</keyword>
<evidence type="ECO:0000256" key="1">
    <source>
        <dbReference type="ARBA" id="ARBA00022741"/>
    </source>
</evidence>
<dbReference type="GO" id="GO:0016887">
    <property type="term" value="F:ATP hydrolysis activity"/>
    <property type="evidence" value="ECO:0007669"/>
    <property type="project" value="InterPro"/>
</dbReference>
<dbReference type="Pfam" id="PF00005">
    <property type="entry name" value="ABC_tran"/>
    <property type="match status" value="2"/>
</dbReference>
<evidence type="ECO:0000313" key="5">
    <source>
        <dbReference type="Proteomes" id="UP000233440"/>
    </source>
</evidence>
<evidence type="ECO:0000259" key="3">
    <source>
        <dbReference type="PROSITE" id="PS50893"/>
    </source>
</evidence>
<dbReference type="RefSeq" id="WP_101354647.1">
    <property type="nucleotide sequence ID" value="NZ_PIQO01000009.1"/>
</dbReference>
<dbReference type="Gene3D" id="3.40.50.300">
    <property type="entry name" value="P-loop containing nucleotide triphosphate hydrolases"/>
    <property type="match status" value="2"/>
</dbReference>
<comment type="caution">
    <text evidence="4">The sequence shown here is derived from an EMBL/GenBank/DDBJ whole genome shotgun (WGS) entry which is preliminary data.</text>
</comment>
<reference evidence="4 5" key="1">
    <citation type="submission" date="2017-11" db="EMBL/GenBank/DDBJ databases">
        <title>Bacillus camelliae sp. nov., isolated from pu'er tea.</title>
        <authorList>
            <person name="Niu L."/>
        </authorList>
    </citation>
    <scope>NUCLEOTIDE SEQUENCE [LARGE SCALE GENOMIC DNA]</scope>
    <source>
        <strain evidence="4 5">7578-1</strain>
    </source>
</reference>